<dbReference type="Proteomes" id="UP000617340">
    <property type="component" value="Unassembled WGS sequence"/>
</dbReference>
<gene>
    <name evidence="1" type="ORF">HZH68_005495</name>
</gene>
<organism evidence="1 2">
    <name type="scientific">Vespula germanica</name>
    <name type="common">German yellow jacket</name>
    <name type="synonym">Paravespula germanica</name>
    <dbReference type="NCBI Taxonomy" id="30212"/>
    <lineage>
        <taxon>Eukaryota</taxon>
        <taxon>Metazoa</taxon>
        <taxon>Ecdysozoa</taxon>
        <taxon>Arthropoda</taxon>
        <taxon>Hexapoda</taxon>
        <taxon>Insecta</taxon>
        <taxon>Pterygota</taxon>
        <taxon>Neoptera</taxon>
        <taxon>Endopterygota</taxon>
        <taxon>Hymenoptera</taxon>
        <taxon>Apocrita</taxon>
        <taxon>Aculeata</taxon>
        <taxon>Vespoidea</taxon>
        <taxon>Vespidae</taxon>
        <taxon>Vespinae</taxon>
        <taxon>Vespula</taxon>
    </lineage>
</organism>
<protein>
    <submittedName>
        <fullName evidence="1">Uncharacterized protein</fullName>
    </submittedName>
</protein>
<proteinExistence type="predicted"/>
<comment type="caution">
    <text evidence="1">The sequence shown here is derived from an EMBL/GenBank/DDBJ whole genome shotgun (WGS) entry which is preliminary data.</text>
</comment>
<name>A0A834KLA7_VESGE</name>
<dbReference type="AlphaFoldDB" id="A0A834KLA7"/>
<sequence length="99" mass="11478">MFDRKKKTVMEYEPSCFGSRESIRVVVGKKKEGGTIFFDKGKEKKKEEKRKEGESGCGMRWGWCREKQTLGLNSSWNNPLYKLDRRRNVETEHAGGETG</sequence>
<evidence type="ECO:0000313" key="1">
    <source>
        <dbReference type="EMBL" id="KAF7406126.1"/>
    </source>
</evidence>
<dbReference type="EMBL" id="JACSDZ010000004">
    <property type="protein sequence ID" value="KAF7406126.1"/>
    <property type="molecule type" value="Genomic_DNA"/>
</dbReference>
<reference evidence="1" key="1">
    <citation type="journal article" date="2020" name="G3 (Bethesda)">
        <title>High-Quality Assemblies for Three Invasive Social Wasps from the &lt;i&gt;Vespula&lt;/i&gt; Genus.</title>
        <authorList>
            <person name="Harrop T.W.R."/>
            <person name="Guhlin J."/>
            <person name="McLaughlin G.M."/>
            <person name="Permina E."/>
            <person name="Stockwell P."/>
            <person name="Gilligan J."/>
            <person name="Le Lec M.F."/>
            <person name="Gruber M.A.M."/>
            <person name="Quinn O."/>
            <person name="Lovegrove M."/>
            <person name="Duncan E.J."/>
            <person name="Remnant E.J."/>
            <person name="Van Eeckhoven J."/>
            <person name="Graham B."/>
            <person name="Knapp R.A."/>
            <person name="Langford K.W."/>
            <person name="Kronenberg Z."/>
            <person name="Press M.O."/>
            <person name="Eacker S.M."/>
            <person name="Wilson-Rankin E.E."/>
            <person name="Purcell J."/>
            <person name="Lester P.J."/>
            <person name="Dearden P.K."/>
        </authorList>
    </citation>
    <scope>NUCLEOTIDE SEQUENCE</scope>
    <source>
        <strain evidence="1">Linc-1</strain>
    </source>
</reference>
<keyword evidence="2" id="KW-1185">Reference proteome</keyword>
<evidence type="ECO:0000313" key="2">
    <source>
        <dbReference type="Proteomes" id="UP000617340"/>
    </source>
</evidence>
<accession>A0A834KLA7</accession>